<dbReference type="PROSITE" id="PS51892">
    <property type="entry name" value="SUBTILASE"/>
    <property type="match status" value="1"/>
</dbReference>
<dbReference type="AlphaFoldDB" id="A0A9W8AF24"/>
<dbReference type="InterPro" id="IPR036852">
    <property type="entry name" value="Peptidase_S8/S53_dom_sf"/>
</dbReference>
<dbReference type="InterPro" id="IPR022398">
    <property type="entry name" value="Peptidase_S8_His-AS"/>
</dbReference>
<dbReference type="CDD" id="cd00538">
    <property type="entry name" value="PA"/>
    <property type="match status" value="1"/>
</dbReference>
<sequence length="850" mass="91422">MLSTGRVYQAGLLALAISALSAQAQVPRLPTDNSLLVPNEYLITFTGEPGTSEGIAAANDFFASLKTKKIPYTIYENYTTLLNGAYIGVEDKYYDAVHSISTAASISASRLSITDDSPPINDKSTANPPLPMLADEYTGVNLVRNSTKWDGTNVKVGIIDSGIDYNHPAFGSCYKTKGCRIQYGHNYVSDTGRTDPLDTCNGHGTHVAGILAGNHGVFKGVAPNATLGIYRAVGCDNKGSVQHLAKAAEQAYKDGMQVVNISFGSPGGWSDWVMSTLVDKLRAHQIHVVTGAGNNGMDGLWTVVSPAVSRYSIAVGSMEVPKIYSLYMNVTVGGKTIPVRRSEQQTTVPLINLKDAPFTRGLSSAGDDYGCSPIANDVKGAVVLIQRQYCSLTTKAANVYNAGGAALAVYNTDSSDMGVIIFEYEVNLPSFTIFQNDGQALVALLDANKDATVTVDHSVFVFDNQFATAPAFYSSWGPNPEGPIKPDLLAPGSYIYSSLPLNQGSYGLMSGTSMAAPYVAGLVALLIQSGATFDDNNLMSNVIHTATPAKNAAGQFYSVAQQGTGLVNAYNALTANLAFRTRYNLPTYYDDFSYSTYPFAIYYENHGKEVANYKFAAKTCLSVSGVGTGTVMATPPLTSTAGASVSFSTTSLSTKAGSNGNFQVTITNSKLDRKAFLIYSGYIQAYAASGSTGYTYSFPYMGYAYDSSSISVLDKSLYGLPCMVRQSEYQCLDPSASHKFTFTGRDFPVILLRFQAPVAQMMIKVAYAATPTKNHASVEDYFFSLQSRTMDSTGYQYVEKVWDGMGHATSTPQNVYKMPKGKYVLRFQIQPVRTNNKVQYYTSPTIEIGS</sequence>
<dbReference type="PROSITE" id="PS00137">
    <property type="entry name" value="SUBTILASE_HIS"/>
    <property type="match status" value="1"/>
</dbReference>
<dbReference type="SUPFAM" id="SSF52025">
    <property type="entry name" value="PA domain"/>
    <property type="match status" value="1"/>
</dbReference>
<reference evidence="15" key="1">
    <citation type="submission" date="2022-07" db="EMBL/GenBank/DDBJ databases">
        <title>Phylogenomic reconstructions and comparative analyses of Kickxellomycotina fungi.</title>
        <authorList>
            <person name="Reynolds N.K."/>
            <person name="Stajich J.E."/>
            <person name="Barry K."/>
            <person name="Grigoriev I.V."/>
            <person name="Crous P."/>
            <person name="Smith M.E."/>
        </authorList>
    </citation>
    <scope>NUCLEOTIDE SEQUENCE</scope>
    <source>
        <strain evidence="15">RSA 861</strain>
    </source>
</reference>
<feature type="chain" id="PRO_5040742205" description="Peptidase S8/S53 domain-containing protein" evidence="11">
    <location>
        <begin position="25"/>
        <end position="850"/>
    </location>
</feature>
<dbReference type="InterPro" id="IPR050131">
    <property type="entry name" value="Peptidase_S8_subtilisin-like"/>
</dbReference>
<evidence type="ECO:0000256" key="1">
    <source>
        <dbReference type="ARBA" id="ARBA00011073"/>
    </source>
</evidence>
<dbReference type="PRINTS" id="PR00723">
    <property type="entry name" value="SUBTILISIN"/>
</dbReference>
<keyword evidence="6 9" id="KW-0378">Hydrolase</keyword>
<dbReference type="Pfam" id="PF02225">
    <property type="entry name" value="PA"/>
    <property type="match status" value="1"/>
</dbReference>
<feature type="signal peptide" evidence="11">
    <location>
        <begin position="1"/>
        <end position="24"/>
    </location>
</feature>
<dbReference type="GO" id="GO:0005615">
    <property type="term" value="C:extracellular space"/>
    <property type="evidence" value="ECO:0007669"/>
    <property type="project" value="TreeGrafter"/>
</dbReference>
<gene>
    <name evidence="15" type="ORF">IWQ60_003715</name>
</gene>
<keyword evidence="16" id="KW-1185">Reference proteome</keyword>
<comment type="similarity">
    <text evidence="1 9 10">Belongs to the peptidase S8 family.</text>
</comment>
<dbReference type="InterPro" id="IPR015500">
    <property type="entry name" value="Peptidase_S8_subtilisin-rel"/>
</dbReference>
<feature type="active site" description="Charge relay system" evidence="8 9">
    <location>
        <position position="513"/>
    </location>
</feature>
<evidence type="ECO:0000259" key="13">
    <source>
        <dbReference type="Pfam" id="PF02225"/>
    </source>
</evidence>
<feature type="domain" description="PA" evidence="13">
    <location>
        <begin position="368"/>
        <end position="441"/>
    </location>
</feature>
<evidence type="ECO:0000313" key="15">
    <source>
        <dbReference type="EMBL" id="KAJ1926540.1"/>
    </source>
</evidence>
<keyword evidence="7 9" id="KW-0720">Serine protease</keyword>
<dbReference type="InterPro" id="IPR046450">
    <property type="entry name" value="PA_dom_sf"/>
</dbReference>
<keyword evidence="2" id="KW-0134">Cell wall</keyword>
<dbReference type="PANTHER" id="PTHR43806:SF66">
    <property type="entry name" value="SERIN ENDOPEPTIDASE"/>
    <property type="match status" value="1"/>
</dbReference>
<evidence type="ECO:0000256" key="10">
    <source>
        <dbReference type="RuleBase" id="RU003355"/>
    </source>
</evidence>
<dbReference type="GO" id="GO:0006508">
    <property type="term" value="P:proteolysis"/>
    <property type="evidence" value="ECO:0007669"/>
    <property type="project" value="UniProtKB-KW"/>
</dbReference>
<evidence type="ECO:0000256" key="2">
    <source>
        <dbReference type="ARBA" id="ARBA00022512"/>
    </source>
</evidence>
<evidence type="ECO:0000256" key="9">
    <source>
        <dbReference type="PROSITE-ProRule" id="PRU01240"/>
    </source>
</evidence>
<evidence type="ECO:0008006" key="17">
    <source>
        <dbReference type="Google" id="ProtNLM"/>
    </source>
</evidence>
<dbReference type="PROSITE" id="PS00138">
    <property type="entry name" value="SUBTILASE_SER"/>
    <property type="match status" value="1"/>
</dbReference>
<dbReference type="Pfam" id="PF00082">
    <property type="entry name" value="Peptidase_S8"/>
    <property type="match status" value="1"/>
</dbReference>
<protein>
    <recommendedName>
        <fullName evidence="17">Peptidase S8/S53 domain-containing protein</fullName>
    </recommendedName>
</protein>
<dbReference type="Pfam" id="PF06280">
    <property type="entry name" value="fn3_5"/>
    <property type="match status" value="1"/>
</dbReference>
<feature type="domain" description="C5a peptidase/Subtilisin-like protease SBT2-like Fn3-like" evidence="14">
    <location>
        <begin position="596"/>
        <end position="701"/>
    </location>
</feature>
<dbReference type="InterPro" id="IPR023828">
    <property type="entry name" value="Peptidase_S8_Ser-AS"/>
</dbReference>
<feature type="active site" description="Charge relay system" evidence="8 9">
    <location>
        <position position="203"/>
    </location>
</feature>
<dbReference type="Gene3D" id="3.40.50.200">
    <property type="entry name" value="Peptidase S8/S53 domain"/>
    <property type="match status" value="1"/>
</dbReference>
<evidence type="ECO:0000256" key="11">
    <source>
        <dbReference type="SAM" id="SignalP"/>
    </source>
</evidence>
<dbReference type="InterPro" id="IPR000209">
    <property type="entry name" value="Peptidase_S8/S53_dom"/>
</dbReference>
<name>A0A9W8AF24_9FUNG</name>
<feature type="active site" description="Charge relay system" evidence="8 9">
    <location>
        <position position="160"/>
    </location>
</feature>
<dbReference type="InterPro" id="IPR003137">
    <property type="entry name" value="PA_domain"/>
</dbReference>
<evidence type="ECO:0000256" key="4">
    <source>
        <dbReference type="ARBA" id="ARBA00022670"/>
    </source>
</evidence>
<evidence type="ECO:0000259" key="14">
    <source>
        <dbReference type="Pfam" id="PF06280"/>
    </source>
</evidence>
<accession>A0A9W8AF24</accession>
<dbReference type="Gene3D" id="3.50.30.30">
    <property type="match status" value="1"/>
</dbReference>
<evidence type="ECO:0000313" key="16">
    <source>
        <dbReference type="Proteomes" id="UP001150569"/>
    </source>
</evidence>
<keyword evidence="5 11" id="KW-0732">Signal</keyword>
<evidence type="ECO:0000256" key="8">
    <source>
        <dbReference type="PIRSR" id="PIRSR615500-1"/>
    </source>
</evidence>
<dbReference type="EMBL" id="JANBPT010000164">
    <property type="protein sequence ID" value="KAJ1926540.1"/>
    <property type="molecule type" value="Genomic_DNA"/>
</dbReference>
<dbReference type="GO" id="GO:0004252">
    <property type="term" value="F:serine-type endopeptidase activity"/>
    <property type="evidence" value="ECO:0007669"/>
    <property type="project" value="UniProtKB-UniRule"/>
</dbReference>
<dbReference type="SUPFAM" id="SSF52743">
    <property type="entry name" value="Subtilisin-like"/>
    <property type="match status" value="1"/>
</dbReference>
<comment type="caution">
    <text evidence="15">The sequence shown here is derived from an EMBL/GenBank/DDBJ whole genome shotgun (WGS) entry which is preliminary data.</text>
</comment>
<keyword evidence="4 9" id="KW-0645">Protease</keyword>
<dbReference type="Proteomes" id="UP001150569">
    <property type="component" value="Unassembled WGS sequence"/>
</dbReference>
<dbReference type="InterPro" id="IPR010435">
    <property type="entry name" value="C5a/SBT2-like_Fn3"/>
</dbReference>
<evidence type="ECO:0000256" key="6">
    <source>
        <dbReference type="ARBA" id="ARBA00022801"/>
    </source>
</evidence>
<dbReference type="PANTHER" id="PTHR43806">
    <property type="entry name" value="PEPTIDASE S8"/>
    <property type="match status" value="1"/>
</dbReference>
<evidence type="ECO:0000259" key="12">
    <source>
        <dbReference type="Pfam" id="PF00082"/>
    </source>
</evidence>
<dbReference type="PROSITE" id="PS00136">
    <property type="entry name" value="SUBTILASE_ASP"/>
    <property type="match status" value="1"/>
</dbReference>
<dbReference type="OrthoDB" id="206201at2759"/>
<dbReference type="InterPro" id="IPR023827">
    <property type="entry name" value="Peptidase_S8_Asp-AS"/>
</dbReference>
<proteinExistence type="inferred from homology"/>
<evidence type="ECO:0000256" key="3">
    <source>
        <dbReference type="ARBA" id="ARBA00022525"/>
    </source>
</evidence>
<organism evidence="15 16">
    <name type="scientific">Tieghemiomyces parasiticus</name>
    <dbReference type="NCBI Taxonomy" id="78921"/>
    <lineage>
        <taxon>Eukaryota</taxon>
        <taxon>Fungi</taxon>
        <taxon>Fungi incertae sedis</taxon>
        <taxon>Zoopagomycota</taxon>
        <taxon>Kickxellomycotina</taxon>
        <taxon>Dimargaritomycetes</taxon>
        <taxon>Dimargaritales</taxon>
        <taxon>Dimargaritaceae</taxon>
        <taxon>Tieghemiomyces</taxon>
    </lineage>
</organism>
<keyword evidence="3" id="KW-0964">Secreted</keyword>
<feature type="domain" description="Peptidase S8/S53" evidence="12">
    <location>
        <begin position="151"/>
        <end position="555"/>
    </location>
</feature>
<evidence type="ECO:0000256" key="7">
    <source>
        <dbReference type="ARBA" id="ARBA00022825"/>
    </source>
</evidence>
<evidence type="ECO:0000256" key="5">
    <source>
        <dbReference type="ARBA" id="ARBA00022729"/>
    </source>
</evidence>